<evidence type="ECO:0000313" key="7">
    <source>
        <dbReference type="EMBL" id="AFM27842.1"/>
    </source>
</evidence>
<dbReference type="GO" id="GO:0015934">
    <property type="term" value="C:large ribosomal subunit"/>
    <property type="evidence" value="ECO:0007669"/>
    <property type="project" value="InterPro"/>
</dbReference>
<keyword evidence="6" id="KW-0699">rRNA-binding</keyword>
<gene>
    <name evidence="6" type="primary">rplJ</name>
    <name evidence="7" type="ordered locus">Desti_5252</name>
</gene>
<dbReference type="InterPro" id="IPR047865">
    <property type="entry name" value="Ribosomal_uL10_bac_type"/>
</dbReference>
<dbReference type="KEGG" id="dti:Desti_5252"/>
<dbReference type="CDD" id="cd05797">
    <property type="entry name" value="Ribosomal_L10"/>
    <property type="match status" value="1"/>
</dbReference>
<evidence type="ECO:0000256" key="2">
    <source>
        <dbReference type="ARBA" id="ARBA00008889"/>
    </source>
</evidence>
<keyword evidence="3 6" id="KW-0689">Ribosomal protein</keyword>
<protein>
    <recommendedName>
        <fullName evidence="5 6">Large ribosomal subunit protein uL10</fullName>
    </recommendedName>
</protein>
<dbReference type="GO" id="GO:0006412">
    <property type="term" value="P:translation"/>
    <property type="evidence" value="ECO:0007669"/>
    <property type="project" value="UniProtKB-UniRule"/>
</dbReference>
<organism evidence="7 8">
    <name type="scientific">Desulfomonile tiedjei (strain ATCC 49306 / DSM 6799 / DCB-1)</name>
    <dbReference type="NCBI Taxonomy" id="706587"/>
    <lineage>
        <taxon>Bacteria</taxon>
        <taxon>Pseudomonadati</taxon>
        <taxon>Thermodesulfobacteriota</taxon>
        <taxon>Desulfomonilia</taxon>
        <taxon>Desulfomonilales</taxon>
        <taxon>Desulfomonilaceae</taxon>
        <taxon>Desulfomonile</taxon>
    </lineage>
</organism>
<dbReference type="eggNOG" id="COG0244">
    <property type="taxonomic scope" value="Bacteria"/>
</dbReference>
<dbReference type="GO" id="GO:0003735">
    <property type="term" value="F:structural constituent of ribosome"/>
    <property type="evidence" value="ECO:0007669"/>
    <property type="project" value="InterPro"/>
</dbReference>
<evidence type="ECO:0000256" key="6">
    <source>
        <dbReference type="HAMAP-Rule" id="MF_00362"/>
    </source>
</evidence>
<dbReference type="OrthoDB" id="3186107at2"/>
<dbReference type="InterPro" id="IPR002363">
    <property type="entry name" value="Ribosomal_uL10_CS_bac"/>
</dbReference>
<evidence type="ECO:0000256" key="3">
    <source>
        <dbReference type="ARBA" id="ARBA00022980"/>
    </source>
</evidence>
<dbReference type="HOGENOM" id="CLU_092227_0_0_7"/>
<keyword evidence="6" id="KW-0694">RNA-binding</keyword>
<dbReference type="PROSITE" id="PS01109">
    <property type="entry name" value="RIBOSOMAL_L10"/>
    <property type="match status" value="1"/>
</dbReference>
<dbReference type="Proteomes" id="UP000006055">
    <property type="component" value="Chromosome"/>
</dbReference>
<dbReference type="SUPFAM" id="SSF160369">
    <property type="entry name" value="Ribosomal protein L10-like"/>
    <property type="match status" value="1"/>
</dbReference>
<keyword evidence="4 6" id="KW-0687">Ribonucleoprotein</keyword>
<name>I4CE51_DESTA</name>
<dbReference type="Gene3D" id="6.10.250.290">
    <property type="match status" value="1"/>
</dbReference>
<comment type="similarity">
    <text evidence="2 6">Belongs to the universal ribosomal protein uL10 family.</text>
</comment>
<dbReference type="Gene3D" id="3.30.70.1730">
    <property type="match status" value="1"/>
</dbReference>
<dbReference type="GO" id="GO:0070180">
    <property type="term" value="F:large ribosomal subunit rRNA binding"/>
    <property type="evidence" value="ECO:0007669"/>
    <property type="project" value="UniProtKB-UniRule"/>
</dbReference>
<dbReference type="InterPro" id="IPR043141">
    <property type="entry name" value="Ribosomal_uL10-like_sf"/>
</dbReference>
<proteinExistence type="inferred from homology"/>
<dbReference type="STRING" id="706587.Desti_5252"/>
<evidence type="ECO:0000313" key="8">
    <source>
        <dbReference type="Proteomes" id="UP000006055"/>
    </source>
</evidence>
<dbReference type="PANTHER" id="PTHR11560">
    <property type="entry name" value="39S RIBOSOMAL PROTEIN L10, MITOCHONDRIAL"/>
    <property type="match status" value="1"/>
</dbReference>
<sequence length="176" mass="19585">MKREEKEKQVAWLREELQEAKALFLTNYQGLSVSEMNSLRSELRSKGIKFKVLKNTLTRRAYQDTEISAVGPDLAGPRAAAWTNTEDAVPAMAKVLFDFAKTHQNLQLVRGVLKGKLVQPSEIETLSKLPSREELVGRLLGQMMAPVSSFVNVLAAVPRSFLNVLKAIEEQKASSS</sequence>
<reference evidence="8" key="1">
    <citation type="submission" date="2012-06" db="EMBL/GenBank/DDBJ databases">
        <title>Complete sequence of chromosome of Desulfomonile tiedjei DSM 6799.</title>
        <authorList>
            <person name="Lucas S."/>
            <person name="Copeland A."/>
            <person name="Lapidus A."/>
            <person name="Glavina del Rio T."/>
            <person name="Dalin E."/>
            <person name="Tice H."/>
            <person name="Bruce D."/>
            <person name="Goodwin L."/>
            <person name="Pitluck S."/>
            <person name="Peters L."/>
            <person name="Ovchinnikova G."/>
            <person name="Zeytun A."/>
            <person name="Lu M."/>
            <person name="Kyrpides N."/>
            <person name="Mavromatis K."/>
            <person name="Ivanova N."/>
            <person name="Brettin T."/>
            <person name="Detter J.C."/>
            <person name="Han C."/>
            <person name="Larimer F."/>
            <person name="Land M."/>
            <person name="Hauser L."/>
            <person name="Markowitz V."/>
            <person name="Cheng J.-F."/>
            <person name="Hugenholtz P."/>
            <person name="Woyke T."/>
            <person name="Wu D."/>
            <person name="Spring S."/>
            <person name="Schroeder M."/>
            <person name="Brambilla E."/>
            <person name="Klenk H.-P."/>
            <person name="Eisen J.A."/>
        </authorList>
    </citation>
    <scope>NUCLEOTIDE SEQUENCE [LARGE SCALE GENOMIC DNA]</scope>
    <source>
        <strain evidence="8">ATCC 49306 / DSM 6799 / DCB-1</strain>
    </source>
</reference>
<evidence type="ECO:0000256" key="5">
    <source>
        <dbReference type="ARBA" id="ARBA00035202"/>
    </source>
</evidence>
<evidence type="ECO:0000256" key="4">
    <source>
        <dbReference type="ARBA" id="ARBA00023274"/>
    </source>
</evidence>
<accession>I4CE51</accession>
<dbReference type="AlphaFoldDB" id="I4CE51"/>
<dbReference type="InterPro" id="IPR001790">
    <property type="entry name" value="Ribosomal_uL10"/>
</dbReference>
<dbReference type="EMBL" id="CP003360">
    <property type="protein sequence ID" value="AFM27842.1"/>
    <property type="molecule type" value="Genomic_DNA"/>
</dbReference>
<comment type="function">
    <text evidence="1 6">Forms part of the ribosomal stalk, playing a central role in the interaction of the ribosome with GTP-bound translation factors.</text>
</comment>
<evidence type="ECO:0000256" key="1">
    <source>
        <dbReference type="ARBA" id="ARBA00002633"/>
    </source>
</evidence>
<dbReference type="HAMAP" id="MF_00362">
    <property type="entry name" value="Ribosomal_uL10"/>
    <property type="match status" value="1"/>
</dbReference>
<comment type="subunit">
    <text evidence="6">Part of the ribosomal stalk of the 50S ribosomal subunit. The N-terminus interacts with L11 and the large rRNA to form the base of the stalk. The C-terminus forms an elongated spine to which L12 dimers bind in a sequential fashion forming a multimeric L10(L12)X complex.</text>
</comment>
<dbReference type="PATRIC" id="fig|706587.4.peg.5923"/>
<keyword evidence="8" id="KW-1185">Reference proteome</keyword>
<dbReference type="InterPro" id="IPR022973">
    <property type="entry name" value="Ribosomal_uL10_bac"/>
</dbReference>
<dbReference type="NCBIfam" id="NF000955">
    <property type="entry name" value="PRK00099.1-1"/>
    <property type="match status" value="1"/>
</dbReference>
<dbReference type="Pfam" id="PF00466">
    <property type="entry name" value="Ribosomal_L10"/>
    <property type="match status" value="1"/>
</dbReference>
<dbReference type="RefSeq" id="WP_014812942.1">
    <property type="nucleotide sequence ID" value="NC_018025.1"/>
</dbReference>